<proteinExistence type="inferred from homology"/>
<dbReference type="CDD" id="cd12151">
    <property type="entry name" value="F1-ATPase_gamma"/>
    <property type="match status" value="1"/>
</dbReference>
<evidence type="ECO:0000256" key="3">
    <source>
        <dbReference type="ARBA" id="ARBA00022448"/>
    </source>
</evidence>
<organism evidence="12 13">
    <name type="scientific">Magallana gigas</name>
    <name type="common">Pacific oyster</name>
    <name type="synonym">Crassostrea gigas</name>
    <dbReference type="NCBI Taxonomy" id="29159"/>
    <lineage>
        <taxon>Eukaryota</taxon>
        <taxon>Metazoa</taxon>
        <taxon>Spiralia</taxon>
        <taxon>Lophotrochozoa</taxon>
        <taxon>Mollusca</taxon>
        <taxon>Bivalvia</taxon>
        <taxon>Autobranchia</taxon>
        <taxon>Pteriomorphia</taxon>
        <taxon>Ostreida</taxon>
        <taxon>Ostreoidea</taxon>
        <taxon>Ostreidae</taxon>
        <taxon>Magallana</taxon>
    </lineage>
</organism>
<dbReference type="AlphaFoldDB" id="A0A8W8LM86"/>
<dbReference type="InterPro" id="IPR023632">
    <property type="entry name" value="ATP_synth_F1_gsu_CS"/>
</dbReference>
<evidence type="ECO:0000256" key="10">
    <source>
        <dbReference type="ARBA" id="ARBA00023310"/>
    </source>
</evidence>
<keyword evidence="13" id="KW-1185">Reference proteome</keyword>
<evidence type="ECO:0000256" key="1">
    <source>
        <dbReference type="ARBA" id="ARBA00004637"/>
    </source>
</evidence>
<dbReference type="FunFam" id="1.10.287.80:FF:000013">
    <property type="entry name" value="ATP synthase subunit gamma, mitochondrial"/>
    <property type="match status" value="1"/>
</dbReference>
<dbReference type="FunFam" id="3.40.1380.10:FF:000003">
    <property type="entry name" value="ATP synthase subunit gamma"/>
    <property type="match status" value="1"/>
</dbReference>
<dbReference type="Gene3D" id="1.10.287.80">
    <property type="entry name" value="ATP synthase, gamma subunit, helix hairpin domain"/>
    <property type="match status" value="1"/>
</dbReference>
<dbReference type="InterPro" id="IPR035968">
    <property type="entry name" value="ATP_synth_F1_ATPase_gsu"/>
</dbReference>
<keyword evidence="8" id="KW-0472">Membrane</keyword>
<evidence type="ECO:0000313" key="13">
    <source>
        <dbReference type="Proteomes" id="UP000005408"/>
    </source>
</evidence>
<comment type="subcellular location">
    <subcellularLocation>
        <location evidence="1">Mitochondrion inner membrane</location>
        <topology evidence="1">Peripheral membrane protein</topology>
    </subcellularLocation>
</comment>
<evidence type="ECO:0000256" key="6">
    <source>
        <dbReference type="ARBA" id="ARBA00023065"/>
    </source>
</evidence>
<dbReference type="InterPro" id="IPR000131">
    <property type="entry name" value="ATP_synth_F1_gsu"/>
</dbReference>
<keyword evidence="9" id="KW-0139">CF(1)</keyword>
<dbReference type="PIRSF" id="PIRSF039089">
    <property type="entry name" value="ATP_synthase_gamma"/>
    <property type="match status" value="1"/>
</dbReference>
<dbReference type="GO" id="GO:0045259">
    <property type="term" value="C:proton-transporting ATP synthase complex"/>
    <property type="evidence" value="ECO:0007669"/>
    <property type="project" value="UniProtKB-KW"/>
</dbReference>
<dbReference type="Proteomes" id="UP000005408">
    <property type="component" value="Unassembled WGS sequence"/>
</dbReference>
<dbReference type="GO" id="GO:0005743">
    <property type="term" value="C:mitochondrial inner membrane"/>
    <property type="evidence" value="ECO:0007669"/>
    <property type="project" value="UniProtKB-SubCell"/>
</dbReference>
<dbReference type="EnsemblMetazoa" id="G28739.12">
    <property type="protein sequence ID" value="G28739.12:cds"/>
    <property type="gene ID" value="G28739"/>
</dbReference>
<keyword evidence="7" id="KW-0496">Mitochondrion</keyword>
<dbReference type="PRINTS" id="PR00126">
    <property type="entry name" value="ATPASEGAMMA"/>
</dbReference>
<keyword evidence="3" id="KW-0813">Transport</keyword>
<reference evidence="12" key="1">
    <citation type="submission" date="2022-08" db="UniProtKB">
        <authorList>
            <consortium name="EnsemblMetazoa"/>
        </authorList>
    </citation>
    <scope>IDENTIFICATION</scope>
    <source>
        <strain evidence="12">05x7-T-G4-1.051#20</strain>
    </source>
</reference>
<evidence type="ECO:0000256" key="11">
    <source>
        <dbReference type="ARBA" id="ARBA00031066"/>
    </source>
</evidence>
<accession>A0A8W8LM86</accession>
<name>A0A8W8LM86_MAGGI</name>
<keyword evidence="5" id="KW-0999">Mitochondrion inner membrane</keyword>
<evidence type="ECO:0000256" key="2">
    <source>
        <dbReference type="ARBA" id="ARBA00007681"/>
    </source>
</evidence>
<protein>
    <recommendedName>
        <fullName evidence="11">F-ATPase gamma subunit</fullName>
    </recommendedName>
</protein>
<comment type="similarity">
    <text evidence="2">Belongs to the ATPase gamma chain family.</text>
</comment>
<evidence type="ECO:0000256" key="4">
    <source>
        <dbReference type="ARBA" id="ARBA00022781"/>
    </source>
</evidence>
<dbReference type="Gene3D" id="3.40.1380.10">
    <property type="match status" value="1"/>
</dbReference>
<dbReference type="SUPFAM" id="SSF52943">
    <property type="entry name" value="ATP synthase (F1-ATPase), gamma subunit"/>
    <property type="match status" value="1"/>
</dbReference>
<keyword evidence="10" id="KW-0066">ATP synthesis</keyword>
<evidence type="ECO:0000313" key="12">
    <source>
        <dbReference type="EnsemblMetazoa" id="G28739.12:cds"/>
    </source>
</evidence>
<evidence type="ECO:0000256" key="7">
    <source>
        <dbReference type="ARBA" id="ARBA00023128"/>
    </source>
</evidence>
<dbReference type="PROSITE" id="PS00153">
    <property type="entry name" value="ATPASE_GAMMA"/>
    <property type="match status" value="1"/>
</dbReference>
<evidence type="ECO:0000256" key="9">
    <source>
        <dbReference type="ARBA" id="ARBA00023196"/>
    </source>
</evidence>
<keyword evidence="6" id="KW-0406">Ion transport</keyword>
<dbReference type="PANTHER" id="PTHR11693">
    <property type="entry name" value="ATP SYNTHASE GAMMA CHAIN"/>
    <property type="match status" value="1"/>
</dbReference>
<dbReference type="PANTHER" id="PTHR11693:SF22">
    <property type="entry name" value="ATP SYNTHASE SUBUNIT GAMMA, MITOCHONDRIAL"/>
    <property type="match status" value="1"/>
</dbReference>
<evidence type="ECO:0000256" key="8">
    <source>
        <dbReference type="ARBA" id="ARBA00023136"/>
    </source>
</evidence>
<evidence type="ECO:0000256" key="5">
    <source>
        <dbReference type="ARBA" id="ARBA00022792"/>
    </source>
</evidence>
<dbReference type="NCBIfam" id="TIGR01146">
    <property type="entry name" value="ATPsyn_F1gamma"/>
    <property type="match status" value="1"/>
</dbReference>
<dbReference type="HAMAP" id="MF_00815">
    <property type="entry name" value="ATP_synth_gamma_bact"/>
    <property type="match status" value="1"/>
</dbReference>
<dbReference type="Pfam" id="PF00231">
    <property type="entry name" value="ATP-synt"/>
    <property type="match status" value="1"/>
</dbReference>
<sequence length="317" mass="35115">MFCRTAQVFVPQCTQVRGMATLKEIRVRLKSVTNIQKITKSMKMVSAAKYAKAERELKPAKPYGEQATALTKNLSMKDDDETEMIIALTSDRGLCGSIHSSVVKAIKARLVEKDDAKLVLVGDKAKAMLQKIHGKKVLGHFNDIGKAPPVFQDASKIALSAIDLGLQDYTRVTMYYNSFKSVVAFRTLKVPLPTKNNMTGAENYNLYDSIDDEVLQAYNEFTLATMVYYGLKEAQCSEQSSRMTAMDSASKNAGEMIDKLTLTFNRTRQAVITRELIEIISGAAALESRDVSPGSTDKFLTRHVGLSLRVKKHGPRS</sequence>
<keyword evidence="4" id="KW-0375">Hydrogen ion transport</keyword>
<dbReference type="GO" id="GO:0046933">
    <property type="term" value="F:proton-transporting ATP synthase activity, rotational mechanism"/>
    <property type="evidence" value="ECO:0007669"/>
    <property type="project" value="InterPro"/>
</dbReference>